<reference evidence="4" key="1">
    <citation type="submission" date="2019-08" db="EMBL/GenBank/DDBJ databases">
        <authorList>
            <person name="Kucharzyk K."/>
            <person name="Murdoch R.W."/>
            <person name="Higgins S."/>
            <person name="Loffler F."/>
        </authorList>
    </citation>
    <scope>NUCLEOTIDE SEQUENCE</scope>
</reference>
<feature type="domain" description="Carbohydrate kinase PfkB" evidence="3">
    <location>
        <begin position="10"/>
        <end position="124"/>
    </location>
</feature>
<dbReference type="PANTHER" id="PTHR10584:SF166">
    <property type="entry name" value="RIBOKINASE"/>
    <property type="match status" value="1"/>
</dbReference>
<dbReference type="SUPFAM" id="SSF53613">
    <property type="entry name" value="Ribokinase-like"/>
    <property type="match status" value="1"/>
</dbReference>
<dbReference type="InterPro" id="IPR029056">
    <property type="entry name" value="Ribokinase-like"/>
</dbReference>
<sequence length="146" mass="15897">MNSKVLEYPLDKLTWLVVNEVEGKQIAGCEKDEEILGILTEKYPECKILLTLGANGACCYDGDKTYKIGCYDVDVIDTTAAGDTFLGYFLYGVLNDRTIEDSLILATTASAICIGKNGAADSIPLKVDVDKVIDEKTFGELSVRVE</sequence>
<accession>A0A645DTT8</accession>
<dbReference type="Pfam" id="PF00294">
    <property type="entry name" value="PfkB"/>
    <property type="match status" value="1"/>
</dbReference>
<evidence type="ECO:0000256" key="2">
    <source>
        <dbReference type="ARBA" id="ARBA00022777"/>
    </source>
</evidence>
<dbReference type="EC" id="2.7.1.92" evidence="4"/>
<gene>
    <name evidence="4" type="primary">iolC_19</name>
    <name evidence="4" type="ORF">SDC9_139830</name>
</gene>
<keyword evidence="1 4" id="KW-0808">Transferase</keyword>
<dbReference type="AlphaFoldDB" id="A0A645DTT8"/>
<dbReference type="InterPro" id="IPR011611">
    <property type="entry name" value="PfkB_dom"/>
</dbReference>
<evidence type="ECO:0000313" key="4">
    <source>
        <dbReference type="EMBL" id="MPM92695.1"/>
    </source>
</evidence>
<dbReference type="PANTHER" id="PTHR10584">
    <property type="entry name" value="SUGAR KINASE"/>
    <property type="match status" value="1"/>
</dbReference>
<dbReference type="Gene3D" id="3.40.1190.20">
    <property type="match status" value="1"/>
</dbReference>
<keyword evidence="2 4" id="KW-0418">Kinase</keyword>
<comment type="caution">
    <text evidence="4">The sequence shown here is derived from an EMBL/GenBank/DDBJ whole genome shotgun (WGS) entry which is preliminary data.</text>
</comment>
<dbReference type="GO" id="GO:0047590">
    <property type="term" value="F:5-dehydro-2-deoxygluconokinase activity"/>
    <property type="evidence" value="ECO:0007669"/>
    <property type="project" value="UniProtKB-EC"/>
</dbReference>
<evidence type="ECO:0000259" key="3">
    <source>
        <dbReference type="Pfam" id="PF00294"/>
    </source>
</evidence>
<name>A0A645DTT8_9ZZZZ</name>
<evidence type="ECO:0000256" key="1">
    <source>
        <dbReference type="ARBA" id="ARBA00022679"/>
    </source>
</evidence>
<proteinExistence type="predicted"/>
<organism evidence="4">
    <name type="scientific">bioreactor metagenome</name>
    <dbReference type="NCBI Taxonomy" id="1076179"/>
    <lineage>
        <taxon>unclassified sequences</taxon>
        <taxon>metagenomes</taxon>
        <taxon>ecological metagenomes</taxon>
    </lineage>
</organism>
<protein>
    <submittedName>
        <fullName evidence="4">5-dehydro-2-deoxygluconokinase</fullName>
        <ecNumber evidence="4">2.7.1.92</ecNumber>
    </submittedName>
</protein>
<dbReference type="EMBL" id="VSSQ01039601">
    <property type="protein sequence ID" value="MPM92695.1"/>
    <property type="molecule type" value="Genomic_DNA"/>
</dbReference>